<dbReference type="VEuPathDB" id="AmoebaDB:NF0123250"/>
<accession>A0A6A5BQ89</accession>
<keyword evidence="17" id="KW-1185">Reference proteome</keyword>
<comment type="cofactor">
    <cofactor evidence="14">
        <name>[4Fe-4S] cluster</name>
        <dbReference type="ChEBI" id="CHEBI:49883"/>
    </cofactor>
    <text evidence="14">Binds 1 [4Fe-4S] cluster.</text>
</comment>
<evidence type="ECO:0000256" key="9">
    <source>
        <dbReference type="ARBA" id="ARBA00023002"/>
    </source>
</evidence>
<dbReference type="GO" id="GO:0051539">
    <property type="term" value="F:4 iron, 4 sulfur cluster binding"/>
    <property type="evidence" value="ECO:0007669"/>
    <property type="project" value="UniProtKB-UniRule"/>
</dbReference>
<evidence type="ECO:0000313" key="16">
    <source>
        <dbReference type="EMBL" id="KAF0976388.1"/>
    </source>
</evidence>
<dbReference type="GO" id="GO:0046872">
    <property type="term" value="F:metal ion binding"/>
    <property type="evidence" value="ECO:0007669"/>
    <property type="project" value="UniProtKB-KW"/>
</dbReference>
<keyword evidence="5 14" id="KW-0285">Flavoprotein</keyword>
<dbReference type="Pfam" id="PF05187">
    <property type="entry name" value="Fer4_ETF_QO"/>
    <property type="match status" value="1"/>
</dbReference>
<reference evidence="16 17" key="1">
    <citation type="journal article" date="2019" name="Sci. Rep.">
        <title>Nanopore sequencing improves the draft genome of the human pathogenic amoeba Naegleria fowleri.</title>
        <authorList>
            <person name="Liechti N."/>
            <person name="Schurch N."/>
            <person name="Bruggmann R."/>
            <person name="Wittwer M."/>
        </authorList>
    </citation>
    <scope>NUCLEOTIDE SEQUENCE [LARGE SCALE GENOMIC DNA]</scope>
    <source>
        <strain evidence="16 17">ATCC 30894</strain>
    </source>
</reference>
<evidence type="ECO:0000256" key="5">
    <source>
        <dbReference type="ARBA" id="ARBA00022630"/>
    </source>
</evidence>
<dbReference type="Gene3D" id="3.50.50.60">
    <property type="entry name" value="FAD/NAD(P)-binding domain"/>
    <property type="match status" value="1"/>
</dbReference>
<evidence type="ECO:0000256" key="4">
    <source>
        <dbReference type="ARBA" id="ARBA00022485"/>
    </source>
</evidence>
<evidence type="ECO:0000256" key="3">
    <source>
        <dbReference type="ARBA" id="ARBA00022448"/>
    </source>
</evidence>
<evidence type="ECO:0000256" key="11">
    <source>
        <dbReference type="ARBA" id="ARBA00023014"/>
    </source>
</evidence>
<comment type="cofactor">
    <cofactor evidence="1 14">
        <name>FAD</name>
        <dbReference type="ChEBI" id="CHEBI:57692"/>
    </cofactor>
</comment>
<dbReference type="SUPFAM" id="SSF51905">
    <property type="entry name" value="FAD/NAD(P)-binding domain"/>
    <property type="match status" value="1"/>
</dbReference>
<keyword evidence="12 14" id="KW-0830">Ubiquinone</keyword>
<evidence type="ECO:0000256" key="8">
    <source>
        <dbReference type="ARBA" id="ARBA00022982"/>
    </source>
</evidence>
<keyword evidence="3 14" id="KW-0813">Transport</keyword>
<dbReference type="Gene3D" id="3.30.70.20">
    <property type="match status" value="1"/>
</dbReference>
<dbReference type="VEuPathDB" id="AmoebaDB:FDP41_004615"/>
<evidence type="ECO:0000256" key="13">
    <source>
        <dbReference type="ARBA" id="ARBA00052682"/>
    </source>
</evidence>
<dbReference type="PANTHER" id="PTHR10617">
    <property type="entry name" value="ELECTRON TRANSFER FLAVOPROTEIN-UBIQUINONE OXIDOREDUCTASE"/>
    <property type="match status" value="1"/>
</dbReference>
<proteinExistence type="predicted"/>
<keyword evidence="4" id="KW-0004">4Fe-4S</keyword>
<protein>
    <recommendedName>
        <fullName evidence="14">Electron transfer flavoprotein-ubiquinone oxidoreductase</fullName>
        <shortName evidence="14">ETF-QO</shortName>
        <ecNumber evidence="14">1.5.5.1</ecNumber>
    </recommendedName>
</protein>
<dbReference type="FunFam" id="3.30.70.20:FF:000012">
    <property type="entry name" value="Electron transfer flavoprotein-ubiquinone oxidoreductase, mitochondrial"/>
    <property type="match status" value="1"/>
</dbReference>
<sequence>MKSGILGAESVFEALVKDEAEASTFQERFKSSWLYTELYKERNIRAYFKYGLYPGLLLSGIDSIIFRGKTPWTVKMNTADHEHTKPISEVTKIDYPKPDGKISFDLLTNLARSGTNHNHDQPSHLKLKDETIPVNVNLKVYGGPEQYFCPARVYEFIPDQEGNPKLKINAQNCLHCKACDIKDPKQNINWTVPEGGGGPSYLIM</sequence>
<evidence type="ECO:0000256" key="10">
    <source>
        <dbReference type="ARBA" id="ARBA00023004"/>
    </source>
</evidence>
<dbReference type="SUPFAM" id="SSF54862">
    <property type="entry name" value="4Fe-4S ferredoxins"/>
    <property type="match status" value="1"/>
</dbReference>
<dbReference type="GeneID" id="68111833"/>
<evidence type="ECO:0000256" key="1">
    <source>
        <dbReference type="ARBA" id="ARBA00001974"/>
    </source>
</evidence>
<dbReference type="GO" id="GO:0004174">
    <property type="term" value="F:electron-transferring-flavoprotein dehydrogenase activity"/>
    <property type="evidence" value="ECO:0007669"/>
    <property type="project" value="UniProtKB-UniRule"/>
</dbReference>
<dbReference type="Proteomes" id="UP000444721">
    <property type="component" value="Unassembled WGS sequence"/>
</dbReference>
<dbReference type="OrthoDB" id="437331at2759"/>
<dbReference type="GO" id="GO:0005743">
    <property type="term" value="C:mitochondrial inner membrane"/>
    <property type="evidence" value="ECO:0007669"/>
    <property type="project" value="TreeGrafter"/>
</dbReference>
<evidence type="ECO:0000256" key="2">
    <source>
        <dbReference type="ARBA" id="ARBA00002819"/>
    </source>
</evidence>
<evidence type="ECO:0000259" key="15">
    <source>
        <dbReference type="Pfam" id="PF05187"/>
    </source>
</evidence>
<dbReference type="InterPro" id="IPR040156">
    <property type="entry name" value="ETF-QO"/>
</dbReference>
<comment type="function">
    <text evidence="2 14">Accepts electrons from ETF and reduces ubiquinone.</text>
</comment>
<dbReference type="InterPro" id="IPR007859">
    <property type="entry name" value="ETF-QO/FixX_C"/>
</dbReference>
<dbReference type="AlphaFoldDB" id="A0A6A5BQ89"/>
<keyword evidence="11 14" id="KW-0411">Iron-sulfur</keyword>
<evidence type="ECO:0000256" key="14">
    <source>
        <dbReference type="RuleBase" id="RU366068"/>
    </source>
</evidence>
<name>A0A6A5BQ89_NAEFO</name>
<keyword evidence="10 14" id="KW-0408">Iron</keyword>
<dbReference type="RefSeq" id="XP_044561101.1">
    <property type="nucleotide sequence ID" value="XM_044708049.1"/>
</dbReference>
<evidence type="ECO:0000256" key="7">
    <source>
        <dbReference type="ARBA" id="ARBA00022827"/>
    </source>
</evidence>
<keyword evidence="6 14" id="KW-0479">Metal-binding</keyword>
<evidence type="ECO:0000256" key="12">
    <source>
        <dbReference type="ARBA" id="ARBA00023075"/>
    </source>
</evidence>
<dbReference type="EC" id="1.5.5.1" evidence="14"/>
<keyword evidence="7 14" id="KW-0274">FAD</keyword>
<gene>
    <name evidence="16" type="ORF">FDP41_004615</name>
</gene>
<dbReference type="PANTHER" id="PTHR10617:SF107">
    <property type="entry name" value="ELECTRON TRANSFER FLAVOPROTEIN-UBIQUINONE OXIDOREDUCTASE, MITOCHONDRIAL"/>
    <property type="match status" value="1"/>
</dbReference>
<evidence type="ECO:0000256" key="6">
    <source>
        <dbReference type="ARBA" id="ARBA00022723"/>
    </source>
</evidence>
<keyword evidence="8 14" id="KW-0249">Electron transport</keyword>
<feature type="domain" description="ETF-QO/FixX C-terminal" evidence="15">
    <location>
        <begin position="100"/>
        <end position="201"/>
    </location>
</feature>
<dbReference type="VEuPathDB" id="AmoebaDB:NfTy_082970"/>
<dbReference type="EMBL" id="VFQX01000038">
    <property type="protein sequence ID" value="KAF0976388.1"/>
    <property type="molecule type" value="Genomic_DNA"/>
</dbReference>
<organism evidence="16 17">
    <name type="scientific">Naegleria fowleri</name>
    <name type="common">Brain eating amoeba</name>
    <dbReference type="NCBI Taxonomy" id="5763"/>
    <lineage>
        <taxon>Eukaryota</taxon>
        <taxon>Discoba</taxon>
        <taxon>Heterolobosea</taxon>
        <taxon>Tetramitia</taxon>
        <taxon>Eutetramitia</taxon>
        <taxon>Vahlkampfiidae</taxon>
        <taxon>Naegleria</taxon>
    </lineage>
</organism>
<dbReference type="Gene3D" id="3.30.9.90">
    <property type="match status" value="1"/>
</dbReference>
<dbReference type="InterPro" id="IPR036188">
    <property type="entry name" value="FAD/NAD-bd_sf"/>
</dbReference>
<comment type="caution">
    <text evidence="16">The sequence shown here is derived from an EMBL/GenBank/DDBJ whole genome shotgun (WGS) entry which is preliminary data.</text>
</comment>
<evidence type="ECO:0000313" key="17">
    <source>
        <dbReference type="Proteomes" id="UP000444721"/>
    </source>
</evidence>
<keyword evidence="9 14" id="KW-0560">Oxidoreductase</keyword>
<comment type="catalytic activity">
    <reaction evidence="13 14">
        <text>a ubiquinone + reduced [electron-transfer flavoprotein] = a ubiquinol + oxidized [electron-transfer flavoprotein] + H(+)</text>
        <dbReference type="Rhea" id="RHEA:24052"/>
        <dbReference type="Rhea" id="RHEA-COMP:9565"/>
        <dbReference type="Rhea" id="RHEA-COMP:9566"/>
        <dbReference type="Rhea" id="RHEA-COMP:10685"/>
        <dbReference type="Rhea" id="RHEA-COMP:10686"/>
        <dbReference type="ChEBI" id="CHEBI:15378"/>
        <dbReference type="ChEBI" id="CHEBI:16389"/>
        <dbReference type="ChEBI" id="CHEBI:17976"/>
        <dbReference type="ChEBI" id="CHEBI:57692"/>
        <dbReference type="ChEBI" id="CHEBI:58307"/>
        <dbReference type="EC" id="1.5.5.1"/>
    </reaction>
</comment>